<reference evidence="2 3" key="1">
    <citation type="submission" date="2018-11" db="EMBL/GenBank/DDBJ databases">
        <title>Flavobacterium sp. nov., YIM 102796 draft genome.</title>
        <authorList>
            <person name="Li G."/>
            <person name="Jiang Y."/>
        </authorList>
    </citation>
    <scope>NUCLEOTIDE SEQUENCE [LARGE SCALE GENOMIC DNA]</scope>
    <source>
        <strain evidence="2 3">YIM 102796</strain>
    </source>
</reference>
<dbReference type="Pfam" id="PF00491">
    <property type="entry name" value="Arginase"/>
    <property type="match status" value="1"/>
</dbReference>
<dbReference type="OrthoDB" id="9788689at2"/>
<gene>
    <name evidence="2" type="ORF">EG242_00165</name>
</gene>
<dbReference type="Gene3D" id="3.40.800.10">
    <property type="entry name" value="Ureohydrolase domain"/>
    <property type="match status" value="1"/>
</dbReference>
<dbReference type="InterPro" id="IPR023696">
    <property type="entry name" value="Ureohydrolase_dom_sf"/>
</dbReference>
<proteinExistence type="inferred from homology"/>
<name>A0A3P1B7E5_9FLAO</name>
<dbReference type="EMBL" id="RQTJ01000001">
    <property type="protein sequence ID" value="RRA96975.1"/>
    <property type="molecule type" value="Genomic_DNA"/>
</dbReference>
<dbReference type="GO" id="GO:0046872">
    <property type="term" value="F:metal ion binding"/>
    <property type="evidence" value="ECO:0007669"/>
    <property type="project" value="InterPro"/>
</dbReference>
<sequence>MENFEYFNTTILSQHLILRNEETKFGEKIKYPANETISLADFINETKASFIIFGIKEFAGIKANHGRVGATHSWDIFLASFLNIQNNKYLKGSKVAVIGCLNYDAYNTEITNLDTNKPADLERLYEIVAEIDKDVTYLNTLIHRAGKKAIVIGGGHNNAYGNIKGLALATGSSINVVNFDAHTDFRLLEGRHSGNGFSYAFNEGFLDTYCVFGAHENYLNKHMIHQFKNNTDKLHLFTFEDIKVRFEKDFFTSINNINKLIKNKPYGIEIDVDAVENISSSAMSSSGFTVTETRQFVNLTANNAHASYLHLCEGSASLGTSPANMLGKLLTYLVTDFVKAQLPYVKS</sequence>
<dbReference type="AlphaFoldDB" id="A0A3P1B7E5"/>
<dbReference type="SUPFAM" id="SSF52768">
    <property type="entry name" value="Arginase/deacetylase"/>
    <property type="match status" value="1"/>
</dbReference>
<protein>
    <submittedName>
        <fullName evidence="2">Arginase</fullName>
    </submittedName>
</protein>
<evidence type="ECO:0000256" key="1">
    <source>
        <dbReference type="PROSITE-ProRule" id="PRU00742"/>
    </source>
</evidence>
<keyword evidence="3" id="KW-1185">Reference proteome</keyword>
<evidence type="ECO:0000313" key="3">
    <source>
        <dbReference type="Proteomes" id="UP000268372"/>
    </source>
</evidence>
<dbReference type="InterPro" id="IPR006035">
    <property type="entry name" value="Ureohydrolase"/>
</dbReference>
<comment type="caution">
    <text evidence="2">The sequence shown here is derived from an EMBL/GenBank/DDBJ whole genome shotgun (WGS) entry which is preliminary data.</text>
</comment>
<dbReference type="RefSeq" id="WP_124897910.1">
    <property type="nucleotide sequence ID" value="NZ_RQTJ01000001.1"/>
</dbReference>
<accession>A0A3P1B7E5</accession>
<comment type="similarity">
    <text evidence="1">Belongs to the arginase family.</text>
</comment>
<dbReference type="Proteomes" id="UP000268372">
    <property type="component" value="Unassembled WGS sequence"/>
</dbReference>
<organism evidence="2 3">
    <name type="scientific">Paenimyroides viscosum</name>
    <dbReference type="NCBI Taxonomy" id="2488729"/>
    <lineage>
        <taxon>Bacteria</taxon>
        <taxon>Pseudomonadati</taxon>
        <taxon>Bacteroidota</taxon>
        <taxon>Flavobacteriia</taxon>
        <taxon>Flavobacteriales</taxon>
        <taxon>Flavobacteriaceae</taxon>
        <taxon>Paenimyroides</taxon>
    </lineage>
</organism>
<evidence type="ECO:0000313" key="2">
    <source>
        <dbReference type="EMBL" id="RRA96975.1"/>
    </source>
</evidence>
<dbReference type="GO" id="GO:0016813">
    <property type="term" value="F:hydrolase activity, acting on carbon-nitrogen (but not peptide) bonds, in linear amidines"/>
    <property type="evidence" value="ECO:0007669"/>
    <property type="project" value="UniProtKB-ARBA"/>
</dbReference>
<dbReference type="PROSITE" id="PS51409">
    <property type="entry name" value="ARGINASE_2"/>
    <property type="match status" value="1"/>
</dbReference>